<sequence length="99" mass="11308">MSSARDMFIRIRNDEQSDRPQIAVELEGQNSKEFAIPFQQKARLPVNVDKQLILGPKAFGCNPLEKSKDSSVPIVRNTTNRSTLGLFFFFQSNQKIFKC</sequence>
<dbReference type="Proteomes" id="UP000730618">
    <property type="component" value="Unassembled WGS sequence"/>
</dbReference>
<evidence type="ECO:0000313" key="1">
    <source>
        <dbReference type="EMBL" id="CAG7657525.1"/>
    </source>
</evidence>
<name>A0ABM8VT94_9BACL</name>
<organism evidence="1 2">
    <name type="scientific">Paenibacillus allorhizosphaerae</name>
    <dbReference type="NCBI Taxonomy" id="2849866"/>
    <lineage>
        <taxon>Bacteria</taxon>
        <taxon>Bacillati</taxon>
        <taxon>Bacillota</taxon>
        <taxon>Bacilli</taxon>
        <taxon>Bacillales</taxon>
        <taxon>Paenibacillaceae</taxon>
        <taxon>Paenibacillus</taxon>
    </lineage>
</organism>
<gene>
    <name evidence="1" type="ORF">PAECIP111802_06759</name>
</gene>
<dbReference type="EMBL" id="CAJVCE010000035">
    <property type="protein sequence ID" value="CAG7657525.1"/>
    <property type="molecule type" value="Genomic_DNA"/>
</dbReference>
<accession>A0ABM8VT94</accession>
<protein>
    <submittedName>
        <fullName evidence="1">Uncharacterized protein</fullName>
    </submittedName>
</protein>
<keyword evidence="2" id="KW-1185">Reference proteome</keyword>
<reference evidence="1 2" key="1">
    <citation type="submission" date="2021-06" db="EMBL/GenBank/DDBJ databases">
        <authorList>
            <person name="Criscuolo A."/>
        </authorList>
    </citation>
    <scope>NUCLEOTIDE SEQUENCE [LARGE SCALE GENOMIC DNA]</scope>
    <source>
        <strain evidence="2">CIP 111802</strain>
    </source>
</reference>
<proteinExistence type="predicted"/>
<comment type="caution">
    <text evidence="1">The sequence shown here is derived from an EMBL/GenBank/DDBJ whole genome shotgun (WGS) entry which is preliminary data.</text>
</comment>
<evidence type="ECO:0000313" key="2">
    <source>
        <dbReference type="Proteomes" id="UP000730618"/>
    </source>
</evidence>